<keyword evidence="4" id="KW-1185">Reference proteome</keyword>
<evidence type="ECO:0000256" key="1">
    <source>
        <dbReference type="ARBA" id="ARBA00022801"/>
    </source>
</evidence>
<dbReference type="EMBL" id="JAUCGM010000001">
    <property type="protein sequence ID" value="MDM8561733.1"/>
    <property type="molecule type" value="Genomic_DNA"/>
</dbReference>
<dbReference type="InterPro" id="IPR051695">
    <property type="entry name" value="Phosphoglycerate_Mutase"/>
</dbReference>
<reference evidence="3" key="1">
    <citation type="submission" date="2023-06" db="EMBL/GenBank/DDBJ databases">
        <title>Uncultivated large filamentous bacteria from sulfidic sediments reveal new species and different genomic features in energy metabolism and defense.</title>
        <authorList>
            <person name="Fonseca A."/>
        </authorList>
    </citation>
    <scope>NUCLEOTIDE SEQUENCE</scope>
    <source>
        <strain evidence="3">HSG4</strain>
    </source>
</reference>
<protein>
    <recommendedName>
        <fullName evidence="2">Alpha-ribazole phosphatase</fullName>
        <ecNumber evidence="2">3.1.3.73</ecNumber>
    </recommendedName>
</protein>
<proteinExistence type="predicted"/>
<gene>
    <name evidence="3" type="primary">cobC</name>
    <name evidence="3" type="ORF">QUF54_00085</name>
</gene>
<dbReference type="NCBIfam" id="TIGR03162">
    <property type="entry name" value="ribazole_cobC"/>
    <property type="match status" value="1"/>
</dbReference>
<dbReference type="InterPro" id="IPR029033">
    <property type="entry name" value="His_PPase_superfam"/>
</dbReference>
<evidence type="ECO:0000256" key="2">
    <source>
        <dbReference type="NCBIfam" id="TIGR03162"/>
    </source>
</evidence>
<dbReference type="EC" id="3.1.3.73" evidence="2"/>
<comment type="caution">
    <text evidence="3">The sequence shown here is derived from an EMBL/GenBank/DDBJ whole genome shotgun (WGS) entry which is preliminary data.</text>
</comment>
<dbReference type="InterPro" id="IPR013078">
    <property type="entry name" value="His_Pase_superF_clade-1"/>
</dbReference>
<dbReference type="SMART" id="SM00855">
    <property type="entry name" value="PGAM"/>
    <property type="match status" value="1"/>
</dbReference>
<dbReference type="Pfam" id="PF00300">
    <property type="entry name" value="His_Phos_1"/>
    <property type="match status" value="1"/>
</dbReference>
<dbReference type="Proteomes" id="UP001171945">
    <property type="component" value="Unassembled WGS sequence"/>
</dbReference>
<dbReference type="InterPro" id="IPR017578">
    <property type="entry name" value="Ribazole_CobC"/>
</dbReference>
<evidence type="ECO:0000313" key="3">
    <source>
        <dbReference type="EMBL" id="MDM8561733.1"/>
    </source>
</evidence>
<name>A0ABT7VRT8_9GAMM</name>
<accession>A0ABT7VRT8</accession>
<keyword evidence="1" id="KW-0378">Hydrolase</keyword>
<dbReference type="PANTHER" id="PTHR46517">
    <property type="entry name" value="FRUCTOSE-2,6-BISPHOSPHATASE TIGAR"/>
    <property type="match status" value="1"/>
</dbReference>
<sequence>MKLFLIRHTKVDLAKGICYGQSDVRLADNFEEAASQIKEKVSKYPFSAIYSSPLQRCALLAQTLAENEKSIIYDNRLKELNFGKWEGKSWDEIQETIEAKHWFNDFINTPCPHGESFQDLLVRISSFINELKQFHNDEILCIITHSGVIRAFLSIIKEISPLKIFETKIDYGEVIQIE</sequence>
<dbReference type="PANTHER" id="PTHR46517:SF1">
    <property type="entry name" value="FRUCTOSE-2,6-BISPHOSPHATASE TIGAR"/>
    <property type="match status" value="1"/>
</dbReference>
<evidence type="ECO:0000313" key="4">
    <source>
        <dbReference type="Proteomes" id="UP001171945"/>
    </source>
</evidence>
<dbReference type="SUPFAM" id="SSF53254">
    <property type="entry name" value="Phosphoglycerate mutase-like"/>
    <property type="match status" value="1"/>
</dbReference>
<dbReference type="Gene3D" id="3.40.50.1240">
    <property type="entry name" value="Phosphoglycerate mutase-like"/>
    <property type="match status" value="1"/>
</dbReference>
<dbReference type="CDD" id="cd07067">
    <property type="entry name" value="HP_PGM_like"/>
    <property type="match status" value="1"/>
</dbReference>
<organism evidence="3 4">
    <name type="scientific">Candidatus Marithioploca araucensis</name>
    <dbReference type="NCBI Taxonomy" id="70273"/>
    <lineage>
        <taxon>Bacteria</taxon>
        <taxon>Pseudomonadati</taxon>
        <taxon>Pseudomonadota</taxon>
        <taxon>Gammaproteobacteria</taxon>
        <taxon>Thiotrichales</taxon>
        <taxon>Thiotrichaceae</taxon>
        <taxon>Candidatus Marithioploca</taxon>
    </lineage>
</organism>